<dbReference type="InterPro" id="IPR050059">
    <property type="entry name" value="ATP_synthase_B_chain"/>
</dbReference>
<evidence type="ECO:0000256" key="7">
    <source>
        <dbReference type="ARBA" id="ARBA00022989"/>
    </source>
</evidence>
<dbReference type="EMBL" id="LR217698">
    <property type="protein sequence ID" value="VFP78379.1"/>
    <property type="molecule type" value="Genomic_DNA"/>
</dbReference>
<evidence type="ECO:0000256" key="8">
    <source>
        <dbReference type="ARBA" id="ARBA00023065"/>
    </source>
</evidence>
<evidence type="ECO:0000256" key="15">
    <source>
        <dbReference type="HAMAP-Rule" id="MF_01398"/>
    </source>
</evidence>
<evidence type="ECO:0000256" key="5">
    <source>
        <dbReference type="ARBA" id="ARBA00022692"/>
    </source>
</evidence>
<evidence type="ECO:0000256" key="3">
    <source>
        <dbReference type="ARBA" id="ARBA00022475"/>
    </source>
</evidence>
<dbReference type="Pfam" id="PF00430">
    <property type="entry name" value="ATP-synt_B"/>
    <property type="match status" value="1"/>
</dbReference>
<comment type="similarity">
    <text evidence="1 15 16">Belongs to the ATPase B chain family.</text>
</comment>
<comment type="function">
    <text evidence="12">Component of the F(0) channel, it forms part of the peripheral stalk, linking F(1) to F(0). The b'-subunit is a diverged and duplicated form of b found in plants and photosynthetic bacteria.</text>
</comment>
<dbReference type="PANTHER" id="PTHR33445">
    <property type="entry name" value="ATP SYNTHASE SUBUNIT B', CHLOROPLASTIC"/>
    <property type="match status" value="1"/>
</dbReference>
<keyword evidence="17" id="KW-0175">Coiled coil</keyword>
<dbReference type="HAMAP" id="MF_01398">
    <property type="entry name" value="ATP_synth_b_bprime"/>
    <property type="match status" value="1"/>
</dbReference>
<evidence type="ECO:0000313" key="19">
    <source>
        <dbReference type="Proteomes" id="UP000294364"/>
    </source>
</evidence>
<evidence type="ECO:0000256" key="13">
    <source>
        <dbReference type="ARBA" id="ARBA00026054"/>
    </source>
</evidence>
<comment type="subunit">
    <text evidence="15">F-type ATPases have 2 components, F(1) - the catalytic core - and F(0) - the membrane proton channel. F(1) has five subunits: alpha(3), beta(3), gamma(1), delta(1), epsilon(1). F(0) has three main subunits: a(1), b(2) and c(10-14). The alpha and beta chains form an alternating ring which encloses part of the gamma chain. F(1) is attached to F(0) by a central stalk formed by the gamma and epsilon chains, while a peripheral stalk is formed by the delta and b chains.</text>
</comment>
<name>A0A451CZ18_9GAMM</name>
<dbReference type="GO" id="GO:0012505">
    <property type="term" value="C:endomembrane system"/>
    <property type="evidence" value="ECO:0007669"/>
    <property type="project" value="UniProtKB-SubCell"/>
</dbReference>
<evidence type="ECO:0000256" key="11">
    <source>
        <dbReference type="ARBA" id="ARBA00025198"/>
    </source>
</evidence>
<evidence type="ECO:0000256" key="4">
    <source>
        <dbReference type="ARBA" id="ARBA00022547"/>
    </source>
</evidence>
<dbReference type="InterPro" id="IPR028987">
    <property type="entry name" value="ATP_synth_B-like_membr_sf"/>
</dbReference>
<evidence type="ECO:0000256" key="1">
    <source>
        <dbReference type="ARBA" id="ARBA00005513"/>
    </source>
</evidence>
<keyword evidence="8 15" id="KW-0406">Ion transport</keyword>
<evidence type="ECO:0000313" key="18">
    <source>
        <dbReference type="EMBL" id="VFP78379.1"/>
    </source>
</evidence>
<dbReference type="CDD" id="cd06503">
    <property type="entry name" value="ATP-synt_Fo_b"/>
    <property type="match status" value="1"/>
</dbReference>
<evidence type="ECO:0000256" key="2">
    <source>
        <dbReference type="ARBA" id="ARBA00022448"/>
    </source>
</evidence>
<dbReference type="GO" id="GO:0046961">
    <property type="term" value="F:proton-transporting ATPase activity, rotational mechanism"/>
    <property type="evidence" value="ECO:0007669"/>
    <property type="project" value="TreeGrafter"/>
</dbReference>
<evidence type="ECO:0000256" key="16">
    <source>
        <dbReference type="RuleBase" id="RU003848"/>
    </source>
</evidence>
<evidence type="ECO:0000256" key="14">
    <source>
        <dbReference type="ARBA" id="ARBA00037847"/>
    </source>
</evidence>
<evidence type="ECO:0000256" key="9">
    <source>
        <dbReference type="ARBA" id="ARBA00023136"/>
    </source>
</evidence>
<comment type="subunit">
    <text evidence="13">F-type ATPases have 2 components, F(1) - the catalytic core - and F(0) - the membrane proton channel. F(1) has five subunits: alpha(3), beta(3), gamma(1), delta(1), epsilon(1). F(0) has four main subunits: a(1), b(2) and c(10-14). The alpha and beta chains form an alternating ring which encloses part of the gamma chain. F(1) is attached to F(0) by a central stalk formed by the gamma and epsilon chains, while a peripheral stalk is formed by the delta and b chains.</text>
</comment>
<keyword evidence="6 15" id="KW-0375">Hydrogen ion transport</keyword>
<evidence type="ECO:0000256" key="6">
    <source>
        <dbReference type="ARBA" id="ARBA00022781"/>
    </source>
</evidence>
<protein>
    <recommendedName>
        <fullName evidence="15">ATP synthase subunit b</fullName>
    </recommendedName>
    <alternativeName>
        <fullName evidence="15">ATP synthase F(0) sector subunit b</fullName>
    </alternativeName>
    <alternativeName>
        <fullName evidence="15">ATPase subunit I</fullName>
    </alternativeName>
    <alternativeName>
        <fullName evidence="15">F-type ATPase subunit b</fullName>
        <shortName evidence="15">F-ATPase subunit b</shortName>
    </alternativeName>
</protein>
<keyword evidence="7 15" id="KW-1133">Transmembrane helix</keyword>
<sequence>MDINATILGQAIAFIIFVGFCMKYVWPPLINAIEQRQKEVSDAFNSVEHAKKDLELSKLNVVNQIQKAKDNARLILEEAYENRSQLLNEAKTAAMQERKKILTEAQAIIHKEHQLMREDLRKQVTELIMSAVQQIIERSLDEEEHGNIVNKIINELS</sequence>
<dbReference type="InterPro" id="IPR005864">
    <property type="entry name" value="ATP_synth_F0_bsu_bac"/>
</dbReference>
<dbReference type="NCBIfam" id="TIGR01144">
    <property type="entry name" value="ATP_synt_b"/>
    <property type="match status" value="1"/>
</dbReference>
<dbReference type="PANTHER" id="PTHR33445:SF1">
    <property type="entry name" value="ATP SYNTHASE SUBUNIT B"/>
    <property type="match status" value="1"/>
</dbReference>
<dbReference type="AlphaFoldDB" id="A0A451CZ18"/>
<evidence type="ECO:0000256" key="10">
    <source>
        <dbReference type="ARBA" id="ARBA00023310"/>
    </source>
</evidence>
<keyword evidence="9 15" id="KW-0472">Membrane</keyword>
<dbReference type="GO" id="GO:0046933">
    <property type="term" value="F:proton-transporting ATP synthase activity, rotational mechanism"/>
    <property type="evidence" value="ECO:0007669"/>
    <property type="project" value="UniProtKB-UniRule"/>
</dbReference>
<keyword evidence="4 15" id="KW-0138">CF(0)</keyword>
<dbReference type="GO" id="GO:0005886">
    <property type="term" value="C:plasma membrane"/>
    <property type="evidence" value="ECO:0007669"/>
    <property type="project" value="UniProtKB-SubCell"/>
</dbReference>
<evidence type="ECO:0000256" key="17">
    <source>
        <dbReference type="SAM" id="Coils"/>
    </source>
</evidence>
<keyword evidence="5 15" id="KW-0812">Transmembrane</keyword>
<dbReference type="Proteomes" id="UP000294364">
    <property type="component" value="Chromosome"/>
</dbReference>
<reference evidence="18 19" key="1">
    <citation type="submission" date="2019-02" db="EMBL/GenBank/DDBJ databases">
        <authorList>
            <person name="Manzano-Marin A."/>
            <person name="Manzano-Marin A."/>
        </authorList>
    </citation>
    <scope>NUCLEOTIDE SEQUENCE [LARGE SCALE GENOMIC DNA]</scope>
    <source>
        <strain evidence="18 19">ErCicurtihirsuta</strain>
    </source>
</reference>
<dbReference type="RefSeq" id="WP_157991755.1">
    <property type="nucleotide sequence ID" value="NZ_LR217698.1"/>
</dbReference>
<gene>
    <name evidence="15 18" type="primary">atpF</name>
    <name evidence="18" type="ORF">ERCICURT3053_028</name>
</gene>
<dbReference type="NCBIfam" id="NF004411">
    <property type="entry name" value="PRK05759.1-2"/>
    <property type="match status" value="1"/>
</dbReference>
<proteinExistence type="inferred from homology"/>
<feature type="coiled-coil region" evidence="17">
    <location>
        <begin position="51"/>
        <end position="96"/>
    </location>
</feature>
<comment type="function">
    <text evidence="11 15">F(1)F(0) ATP synthase produces ATP from ADP in the presence of a proton or sodium gradient. F-type ATPases consist of two structural domains, F(1) containing the extramembraneous catalytic core and F(0) containing the membrane proton channel, linked together by a central stalk and a peripheral stalk. During catalysis, ATP synthesis in the catalytic domain of F(1) is coupled via a rotary mechanism of the central stalk subunits to proton translocation.</text>
</comment>
<keyword evidence="10 15" id="KW-0066">ATP synthesis</keyword>
<dbReference type="OrthoDB" id="9788020at2"/>
<feature type="transmembrane region" description="Helical" evidence="15">
    <location>
        <begin position="6"/>
        <end position="26"/>
    </location>
</feature>
<keyword evidence="3 15" id="KW-1003">Cell membrane</keyword>
<dbReference type="InterPro" id="IPR002146">
    <property type="entry name" value="ATP_synth_b/b'su_bac/chlpt"/>
</dbReference>
<organism evidence="18 19">
    <name type="scientific">Candidatus Erwinia haradaeae</name>
    <dbReference type="NCBI Taxonomy" id="1922217"/>
    <lineage>
        <taxon>Bacteria</taxon>
        <taxon>Pseudomonadati</taxon>
        <taxon>Pseudomonadota</taxon>
        <taxon>Gammaproteobacteria</taxon>
        <taxon>Enterobacterales</taxon>
        <taxon>Erwiniaceae</taxon>
        <taxon>Erwinia</taxon>
    </lineage>
</organism>
<dbReference type="GO" id="GO:0045259">
    <property type="term" value="C:proton-transporting ATP synthase complex"/>
    <property type="evidence" value="ECO:0007669"/>
    <property type="project" value="UniProtKB-KW"/>
</dbReference>
<evidence type="ECO:0000256" key="12">
    <source>
        <dbReference type="ARBA" id="ARBA00025614"/>
    </source>
</evidence>
<comment type="subcellular location">
    <subcellularLocation>
        <location evidence="15">Cell membrane</location>
        <topology evidence="15">Single-pass membrane protein</topology>
    </subcellularLocation>
    <subcellularLocation>
        <location evidence="14">Endomembrane system</location>
        <topology evidence="14">Single-pass membrane protein</topology>
    </subcellularLocation>
</comment>
<dbReference type="SUPFAM" id="SSF81573">
    <property type="entry name" value="F1F0 ATP synthase subunit B, membrane domain"/>
    <property type="match status" value="1"/>
</dbReference>
<dbReference type="Gene3D" id="1.20.5.620">
    <property type="entry name" value="F1F0 ATP synthase subunit B, membrane domain"/>
    <property type="match status" value="1"/>
</dbReference>
<keyword evidence="2 15" id="KW-0813">Transport</keyword>
<accession>A0A451CZ18</accession>